<dbReference type="PANTHER" id="PTHR35309:SF4">
    <property type="entry name" value="TOCOPHEROL CYCLASE"/>
    <property type="match status" value="1"/>
</dbReference>
<dbReference type="RefSeq" id="WP_153573419.1">
    <property type="nucleotide sequence ID" value="NZ_CP045725.1"/>
</dbReference>
<evidence type="ECO:0000313" key="1">
    <source>
        <dbReference type="EMBL" id="QGF24890.1"/>
    </source>
</evidence>
<gene>
    <name evidence="1" type="ORF">Rai3103_16110</name>
</gene>
<dbReference type="Proteomes" id="UP000386847">
    <property type="component" value="Chromosome"/>
</dbReference>
<dbReference type="EMBL" id="CP045725">
    <property type="protein sequence ID" value="QGF24890.1"/>
    <property type="molecule type" value="Genomic_DNA"/>
</dbReference>
<proteinExistence type="predicted"/>
<dbReference type="GO" id="GO:0009976">
    <property type="term" value="F:tocopherol cyclase activity"/>
    <property type="evidence" value="ECO:0007669"/>
    <property type="project" value="InterPro"/>
</dbReference>
<dbReference type="InterPro" id="IPR025893">
    <property type="entry name" value="Tocopherol_cyclase"/>
</dbReference>
<dbReference type="KEGG" id="rain:Rai3103_16110"/>
<organism evidence="1 2">
    <name type="scientific">Raineyella fluvialis</name>
    <dbReference type="NCBI Taxonomy" id="2662261"/>
    <lineage>
        <taxon>Bacteria</taxon>
        <taxon>Bacillati</taxon>
        <taxon>Actinomycetota</taxon>
        <taxon>Actinomycetes</taxon>
        <taxon>Propionibacteriales</taxon>
        <taxon>Propionibacteriaceae</taxon>
        <taxon>Raineyella</taxon>
    </lineage>
</organism>
<dbReference type="Pfam" id="PF14249">
    <property type="entry name" value="Tocopherol_cycl"/>
    <property type="match status" value="1"/>
</dbReference>
<sequence length="370" mass="39218">MPEREHSGRRSGPAPQGHGWARILSAYRASGADLPWGDPRRAHGVAMEGYYWRFSDASASRVVVALIGVNRGPHGPWATVGLAGSNGFLRTAALPGAWADPYGLGAASPRPGAVAAPSFTGDDRMVRVDLGPDAQLSVRLEVRDPWPPRRALGGSSGFQLVPGLNQYWHPWLLGGRATGEATLGGEVWHLEGAAAYGEKNWGKEGFPEAWWCGQAHGFADPGVCVAFAGGQVVAGPLSTSVTALVVRLPDGRVLRLGNPGTSPVRADIGPGRWHLDGHARQWRVIVEGQAEPGRAHVLPVPLPSEERNVAGALEHLAARLTLRVERRGRPYWTGESTLAGLELGGLDRAREEVVRRGASPDATDSAPAVA</sequence>
<evidence type="ECO:0008006" key="3">
    <source>
        <dbReference type="Google" id="ProtNLM"/>
    </source>
</evidence>
<protein>
    <recommendedName>
        <fullName evidence="3">Tocopherol cyclase</fullName>
    </recommendedName>
</protein>
<dbReference type="PANTHER" id="PTHR35309">
    <property type="match status" value="1"/>
</dbReference>
<name>A0A5Q2FCS3_9ACTN</name>
<evidence type="ECO:0000313" key="2">
    <source>
        <dbReference type="Proteomes" id="UP000386847"/>
    </source>
</evidence>
<keyword evidence="2" id="KW-1185">Reference proteome</keyword>
<reference evidence="1 2" key="1">
    <citation type="submission" date="2019-10" db="EMBL/GenBank/DDBJ databases">
        <title>Genomic analysis of Raineyella sp. CBA3103.</title>
        <authorList>
            <person name="Roh S.W."/>
        </authorList>
    </citation>
    <scope>NUCLEOTIDE SEQUENCE [LARGE SCALE GENOMIC DNA]</scope>
    <source>
        <strain evidence="1 2">CBA3103</strain>
    </source>
</reference>
<accession>A0A5Q2FCS3</accession>
<dbReference type="AlphaFoldDB" id="A0A5Q2FCS3"/>